<dbReference type="PANTHER" id="PTHR38813">
    <property type="match status" value="1"/>
</dbReference>
<keyword evidence="1" id="KW-1277">Toxin-antitoxin system</keyword>
<accession>A0A975BL96</accession>
<proteinExistence type="predicted"/>
<dbReference type="Proteomes" id="UP000663722">
    <property type="component" value="Chromosome"/>
</dbReference>
<dbReference type="AlphaFoldDB" id="A0A975BL96"/>
<dbReference type="Pfam" id="PF05016">
    <property type="entry name" value="ParE_toxin"/>
    <property type="match status" value="1"/>
</dbReference>
<organism evidence="2 3">
    <name type="scientific">Desulfonema magnum</name>
    <dbReference type="NCBI Taxonomy" id="45655"/>
    <lineage>
        <taxon>Bacteria</taxon>
        <taxon>Pseudomonadati</taxon>
        <taxon>Thermodesulfobacteriota</taxon>
        <taxon>Desulfobacteria</taxon>
        <taxon>Desulfobacterales</taxon>
        <taxon>Desulfococcaceae</taxon>
        <taxon>Desulfonema</taxon>
    </lineage>
</organism>
<protein>
    <submittedName>
        <fullName evidence="2">Toxin-antitoxin system, toxin component, RelE/ParE-like</fullName>
    </submittedName>
</protein>
<dbReference type="InterPro" id="IPR052747">
    <property type="entry name" value="TA_system_RelE_toxin"/>
</dbReference>
<dbReference type="KEGG" id="dmm:dnm_035050"/>
<sequence length="83" mass="9999">MKYSIELKKRAIKDLKNIPKSDILRIVEKLKHLENNLSGNVKQLTNFTPEYRLRVGKWRVLFEIEKTTVVVYRIKHRRDAYSK</sequence>
<dbReference type="SUPFAM" id="SSF143011">
    <property type="entry name" value="RelE-like"/>
    <property type="match status" value="1"/>
</dbReference>
<evidence type="ECO:0000256" key="1">
    <source>
        <dbReference type="ARBA" id="ARBA00022649"/>
    </source>
</evidence>
<keyword evidence="3" id="KW-1185">Reference proteome</keyword>
<evidence type="ECO:0000313" key="2">
    <source>
        <dbReference type="EMBL" id="QTA87471.1"/>
    </source>
</evidence>
<gene>
    <name evidence="2" type="ORF">dnm_035050</name>
</gene>
<dbReference type="InterPro" id="IPR007712">
    <property type="entry name" value="RelE/ParE_toxin"/>
</dbReference>
<dbReference type="Gene3D" id="3.30.2310.20">
    <property type="entry name" value="RelE-like"/>
    <property type="match status" value="1"/>
</dbReference>
<dbReference type="InterPro" id="IPR035093">
    <property type="entry name" value="RelE/ParE_toxin_dom_sf"/>
</dbReference>
<evidence type="ECO:0000313" key="3">
    <source>
        <dbReference type="Proteomes" id="UP000663722"/>
    </source>
</evidence>
<reference evidence="2" key="1">
    <citation type="journal article" date="2021" name="Microb. Physiol.">
        <title>Proteogenomic Insights into the Physiology of Marine, Sulfate-Reducing, Filamentous Desulfonema limicola and Desulfonema magnum.</title>
        <authorList>
            <person name="Schnaars V."/>
            <person name="Wohlbrand L."/>
            <person name="Scheve S."/>
            <person name="Hinrichs C."/>
            <person name="Reinhardt R."/>
            <person name="Rabus R."/>
        </authorList>
    </citation>
    <scope>NUCLEOTIDE SEQUENCE</scope>
    <source>
        <strain evidence="2">4be13</strain>
    </source>
</reference>
<dbReference type="RefSeq" id="WP_207682644.1">
    <property type="nucleotide sequence ID" value="NZ_CP061800.1"/>
</dbReference>
<dbReference type="EMBL" id="CP061800">
    <property type="protein sequence ID" value="QTA87471.1"/>
    <property type="molecule type" value="Genomic_DNA"/>
</dbReference>
<name>A0A975BL96_9BACT</name>
<dbReference type="PANTHER" id="PTHR38813:SF1">
    <property type="entry name" value="TOXIN RELE1-RELATED"/>
    <property type="match status" value="1"/>
</dbReference>